<dbReference type="GO" id="GO:0005730">
    <property type="term" value="C:nucleolus"/>
    <property type="evidence" value="ECO:0007669"/>
    <property type="project" value="TreeGrafter"/>
</dbReference>
<dbReference type="SMART" id="SM00435">
    <property type="entry name" value="TOPEUc"/>
    <property type="match status" value="1"/>
</dbReference>
<comment type="function">
    <text evidence="7">Releases the supercoiling and torsional tension of DNA introduced during the DNA replication and transcription by transiently cleaving and rejoining one strand of the DNA duplex. Introduces a single-strand break via transesterification at the specific target site 5'-[CT]CCTTp site in duplex DNA. The scissile phosphodiester is attacked by the catalytic tyrosine of the enzyme, resulting in the formation of a DNA-(3'-phosphotyrosyl)-enzyme intermediate and the expulsion of a 5'-OH DNA strand. The free DNA strand then undergoes passage around the unbroken strand thus removing DNA supercoils. Finally, in the religation step, the DNA 5'-OH attacks the covalent intermediate to expel the active-site tyrosine and restore the DNA phosphodiester backbone.</text>
</comment>
<comment type="catalytic activity">
    <reaction evidence="1 6 7">
        <text>ATP-independent breakage of single-stranded DNA, followed by passage and rejoining.</text>
        <dbReference type="EC" id="5.6.2.1"/>
    </reaction>
</comment>
<comment type="caution">
    <text evidence="11">The sequence shown here is derived from an EMBL/GenBank/DDBJ whole genome shotgun (WGS) entry which is preliminary data.</text>
</comment>
<dbReference type="EC" id="5.6.2.1" evidence="7"/>
<dbReference type="Pfam" id="PF14370">
    <property type="entry name" value="Topo_C_assoc"/>
    <property type="match status" value="1"/>
</dbReference>
<feature type="region of interest" description="Disordered" evidence="9">
    <location>
        <begin position="664"/>
        <end position="702"/>
    </location>
</feature>
<dbReference type="Gene3D" id="3.90.15.10">
    <property type="entry name" value="Topoisomerase I, Chain A, domain 3"/>
    <property type="match status" value="1"/>
</dbReference>
<feature type="domain" description="DNA topoisomerase I eukaryotic-type" evidence="10">
    <location>
        <begin position="216"/>
        <end position="626"/>
    </location>
</feature>
<evidence type="ECO:0000256" key="3">
    <source>
        <dbReference type="ARBA" id="ARBA00023029"/>
    </source>
</evidence>
<evidence type="ECO:0000313" key="12">
    <source>
        <dbReference type="Proteomes" id="UP000664859"/>
    </source>
</evidence>
<evidence type="ECO:0000256" key="7">
    <source>
        <dbReference type="RuleBase" id="RU365101"/>
    </source>
</evidence>
<dbReference type="InterPro" id="IPR001631">
    <property type="entry name" value="TopoI"/>
</dbReference>
<feature type="coiled-coil region" evidence="8">
    <location>
        <begin position="573"/>
        <end position="600"/>
    </location>
</feature>
<feature type="compositionally biased region" description="Acidic residues" evidence="9">
    <location>
        <begin position="688"/>
        <end position="702"/>
    </location>
</feature>
<keyword evidence="3 6" id="KW-0799">Topoisomerase</keyword>
<dbReference type="Gene3D" id="1.10.10.41">
    <property type="entry name" value="Yeast DNA topoisomerase - domain 1"/>
    <property type="match status" value="1"/>
</dbReference>
<dbReference type="InterPro" id="IPR036202">
    <property type="entry name" value="TopoI_DNA-bd_euk_N_sf"/>
</dbReference>
<evidence type="ECO:0000256" key="2">
    <source>
        <dbReference type="ARBA" id="ARBA00006645"/>
    </source>
</evidence>
<dbReference type="GO" id="GO:0006265">
    <property type="term" value="P:DNA topological change"/>
    <property type="evidence" value="ECO:0007669"/>
    <property type="project" value="UniProtKB-UniRule"/>
</dbReference>
<dbReference type="GO" id="GO:0005694">
    <property type="term" value="C:chromosome"/>
    <property type="evidence" value="ECO:0007669"/>
    <property type="project" value="InterPro"/>
</dbReference>
<dbReference type="AlphaFoldDB" id="A0A836C9X0"/>
<dbReference type="Pfam" id="PF01028">
    <property type="entry name" value="Topoisom_I"/>
    <property type="match status" value="1"/>
</dbReference>
<dbReference type="GO" id="GO:0003677">
    <property type="term" value="F:DNA binding"/>
    <property type="evidence" value="ECO:0007669"/>
    <property type="project" value="UniProtKB-UniRule"/>
</dbReference>
<dbReference type="InterPro" id="IPR014711">
    <property type="entry name" value="TopoI_cat_a-hlx-sub_euk"/>
</dbReference>
<dbReference type="InterPro" id="IPR011010">
    <property type="entry name" value="DNA_brk_join_enz"/>
</dbReference>
<dbReference type="InterPro" id="IPR013030">
    <property type="entry name" value="DNA_topo_DNA_db_N_dom2"/>
</dbReference>
<keyword evidence="4 6" id="KW-0238">DNA-binding</keyword>
<dbReference type="Pfam" id="PF02919">
    <property type="entry name" value="Topoisom_I_N"/>
    <property type="match status" value="1"/>
</dbReference>
<dbReference type="GO" id="GO:0003917">
    <property type="term" value="F:DNA topoisomerase type I (single strand cut, ATP-independent) activity"/>
    <property type="evidence" value="ECO:0007669"/>
    <property type="project" value="UniProtKB-UniRule"/>
</dbReference>
<dbReference type="SUPFAM" id="SSF56741">
    <property type="entry name" value="Eukaryotic DNA topoisomerase I, N-terminal DNA-binding fragment"/>
    <property type="match status" value="1"/>
</dbReference>
<feature type="region of interest" description="Disordered" evidence="9">
    <location>
        <begin position="536"/>
        <end position="561"/>
    </location>
</feature>
<proteinExistence type="inferred from homology"/>
<dbReference type="GO" id="GO:0006260">
    <property type="term" value="P:DNA replication"/>
    <property type="evidence" value="ECO:0007669"/>
    <property type="project" value="TreeGrafter"/>
</dbReference>
<protein>
    <recommendedName>
        <fullName evidence="7">DNA topoisomerase I</fullName>
        <ecNumber evidence="7">5.6.2.1</ecNumber>
    </recommendedName>
    <alternativeName>
        <fullName evidence="7">DNA topoisomerase 1</fullName>
    </alternativeName>
</protein>
<evidence type="ECO:0000256" key="6">
    <source>
        <dbReference type="PROSITE-ProRule" id="PRU01382"/>
    </source>
</evidence>
<keyword evidence="12" id="KW-1185">Reference proteome</keyword>
<dbReference type="InterPro" id="IPR013034">
    <property type="entry name" value="DNA_topo_DNA_db_N_dom1"/>
</dbReference>
<dbReference type="InterPro" id="IPR014727">
    <property type="entry name" value="TopoI_cat_a/b-sub_euk"/>
</dbReference>
<evidence type="ECO:0000256" key="1">
    <source>
        <dbReference type="ARBA" id="ARBA00000213"/>
    </source>
</evidence>
<accession>A0A836C9X0</accession>
<dbReference type="GO" id="GO:0007059">
    <property type="term" value="P:chromosome segregation"/>
    <property type="evidence" value="ECO:0007669"/>
    <property type="project" value="TreeGrafter"/>
</dbReference>
<dbReference type="SUPFAM" id="SSF56349">
    <property type="entry name" value="DNA breaking-rejoining enzymes"/>
    <property type="match status" value="1"/>
</dbReference>
<sequence>MPAPSACPSACGTPAPQTIYLLSQGHTAQPPPVPLPPRAPLLPLPLLPLPLVLQAYKWWEEPPLAPGRQWSHLEHNGMSFPDEYEPHGVPLMYDGEEMELSPEDEEIATFFADVPLDGPQLGDAATAKVFSANFFSDWKESMPTGHPLKNAKFDKCDFGAMRAHLQQRRLIKKAATDGERAAAKAEKERRFHLFGLAIVDGHLEKVGNFIMEPPGLFRGRGKHPKTGKLKKRAYPSEVTVNIGEEAKVPQCPVPGFAWGNVQHDPGVAWLSTWKENINNMNKYAMLSASSSFKGKSDMEKYNKAMRLKGHIDAIRRNYERGLNASTSEMRQLATAMWLIDKLALRVGGEKGEDEADTVGCCTLRVEHMTFGPAGTREMELEFLGKDSMLFKQNIDFTAYGDIGSKVFDNLTAFCKGRKPAEQVFQKIDPTTLNKHLQSLMPGLSAKVFRTYNASETLQQQLPSADALKNMTVQAKVVEYNNANREVAILCNHQRTVSGAMLKSFENLGERVAKVKEQRADLKAWLKLAKDGKAKKIPLKGRGSSQDADDDEEKKELTQRKFEGSHMFANTPSEEQLQRKIEGWTTKLKKMEVDLRDKEQNKEVSLGTSKINYMDPRISVAWCKRNEVPIERIFAKTLRDKFVWAMNVPPDWRFDFETLRAVTAESSDEPKAVTAVADDADAKAKGKGDDDEEEEEEEEEEMD</sequence>
<evidence type="ECO:0000313" key="11">
    <source>
        <dbReference type="EMBL" id="KAG5177642.1"/>
    </source>
</evidence>
<feature type="active site" description="O-(3'-phospho-DNA)-tyrosine intermediate" evidence="6">
    <location>
        <position position="612"/>
    </location>
</feature>
<dbReference type="PANTHER" id="PTHR10290">
    <property type="entry name" value="DNA TOPOISOMERASE I"/>
    <property type="match status" value="1"/>
</dbReference>
<dbReference type="InterPro" id="IPR051062">
    <property type="entry name" value="Topoisomerase_IB"/>
</dbReference>
<evidence type="ECO:0000256" key="8">
    <source>
        <dbReference type="SAM" id="Coils"/>
    </source>
</evidence>
<keyword evidence="8" id="KW-0175">Coiled coil</keyword>
<dbReference type="Proteomes" id="UP000664859">
    <property type="component" value="Unassembled WGS sequence"/>
</dbReference>
<dbReference type="InterPro" id="IPR013499">
    <property type="entry name" value="TopoI_euk"/>
</dbReference>
<evidence type="ECO:0000259" key="10">
    <source>
        <dbReference type="SMART" id="SM00435"/>
    </source>
</evidence>
<dbReference type="PANTHER" id="PTHR10290:SF3">
    <property type="entry name" value="DNA TOPOISOMERASE 1"/>
    <property type="match status" value="1"/>
</dbReference>
<dbReference type="InterPro" id="IPR013500">
    <property type="entry name" value="TopoI_cat_euk"/>
</dbReference>
<dbReference type="PRINTS" id="PR00416">
    <property type="entry name" value="EUTPISMRASEI"/>
</dbReference>
<reference evidence="11" key="1">
    <citation type="submission" date="2021-02" db="EMBL/GenBank/DDBJ databases">
        <title>First Annotated Genome of the Yellow-green Alga Tribonema minus.</title>
        <authorList>
            <person name="Mahan K.M."/>
        </authorList>
    </citation>
    <scope>NUCLEOTIDE SEQUENCE</scope>
    <source>
        <strain evidence="11">UTEX B ZZ1240</strain>
    </source>
</reference>
<evidence type="ECO:0000256" key="5">
    <source>
        <dbReference type="ARBA" id="ARBA00023235"/>
    </source>
</evidence>
<dbReference type="EMBL" id="JAFCMP010000523">
    <property type="protein sequence ID" value="KAG5177642.1"/>
    <property type="molecule type" value="Genomic_DNA"/>
</dbReference>
<comment type="similarity">
    <text evidence="2 6 7">Belongs to the type IB topoisomerase family.</text>
</comment>
<dbReference type="Gene3D" id="2.170.11.10">
    <property type="entry name" value="DNA Topoisomerase I, domain 2"/>
    <property type="match status" value="1"/>
</dbReference>
<evidence type="ECO:0000256" key="4">
    <source>
        <dbReference type="ARBA" id="ARBA00023125"/>
    </source>
</evidence>
<organism evidence="11 12">
    <name type="scientific">Tribonema minus</name>
    <dbReference type="NCBI Taxonomy" id="303371"/>
    <lineage>
        <taxon>Eukaryota</taxon>
        <taxon>Sar</taxon>
        <taxon>Stramenopiles</taxon>
        <taxon>Ochrophyta</taxon>
        <taxon>PX clade</taxon>
        <taxon>Xanthophyceae</taxon>
        <taxon>Tribonematales</taxon>
        <taxon>Tribonemataceae</taxon>
        <taxon>Tribonema</taxon>
    </lineage>
</organism>
<dbReference type="Gene3D" id="1.10.132.10">
    <property type="match status" value="1"/>
</dbReference>
<gene>
    <name evidence="11" type="ORF">JKP88DRAFT_169920</name>
</gene>
<evidence type="ECO:0000256" key="9">
    <source>
        <dbReference type="SAM" id="MobiDB-lite"/>
    </source>
</evidence>
<dbReference type="PROSITE" id="PS52038">
    <property type="entry name" value="TOPO_IB_2"/>
    <property type="match status" value="1"/>
</dbReference>
<dbReference type="InterPro" id="IPR008336">
    <property type="entry name" value="TopoI_DNA-bd_euk"/>
</dbReference>
<name>A0A836C9X0_9STRA</name>
<dbReference type="CDD" id="cd00659">
    <property type="entry name" value="Topo_IB_C"/>
    <property type="match status" value="1"/>
</dbReference>
<dbReference type="InterPro" id="IPR025834">
    <property type="entry name" value="TopoI_C_dom"/>
</dbReference>
<dbReference type="OrthoDB" id="47179at2759"/>
<keyword evidence="5 6" id="KW-0413">Isomerase</keyword>